<dbReference type="Gene3D" id="3.40.50.1000">
    <property type="entry name" value="HAD superfamily/HAD-like"/>
    <property type="match status" value="1"/>
</dbReference>
<evidence type="ECO:0000313" key="1">
    <source>
        <dbReference type="EMBL" id="AMK54525.1"/>
    </source>
</evidence>
<dbReference type="SUPFAM" id="SSF56784">
    <property type="entry name" value="HAD-like"/>
    <property type="match status" value="1"/>
</dbReference>
<dbReference type="KEGG" id="fro:AALO17_13910"/>
<dbReference type="Proteomes" id="UP000069771">
    <property type="component" value="Chromosome"/>
</dbReference>
<dbReference type="NCBIfam" id="TIGR00099">
    <property type="entry name" value="Cof-subfamily"/>
    <property type="match status" value="1"/>
</dbReference>
<dbReference type="EMBL" id="CP011391">
    <property type="protein sequence ID" value="AMK54525.1"/>
    <property type="molecule type" value="Genomic_DNA"/>
</dbReference>
<dbReference type="GO" id="GO:0016791">
    <property type="term" value="F:phosphatase activity"/>
    <property type="evidence" value="ECO:0007669"/>
    <property type="project" value="TreeGrafter"/>
</dbReference>
<dbReference type="PANTHER" id="PTHR10000:SF25">
    <property type="entry name" value="PHOSPHATASE YKRA-RELATED"/>
    <property type="match status" value="1"/>
</dbReference>
<keyword evidence="2" id="KW-1185">Reference proteome</keyword>
<evidence type="ECO:0000313" key="2">
    <source>
        <dbReference type="Proteomes" id="UP000069771"/>
    </source>
</evidence>
<name>A0A140DV48_9FIRM</name>
<proteinExistence type="predicted"/>
<sequence>MISYNQIGDKDMTLQKETGQPVRIAFFDIDGTLLPFRQTQLSPGHAEALRQLQKQGILVVAASGRPPYIIPDFGFDARIAFNGALAVTKDGEIAYENAIEQPLLAKVYRFLSDHGIGMILAGETSMGADRYDQKLQDYLSLASQKVVPDPGFMVRLSQPCLQVIAAVPGELREQMRREIPELEIFGWHPLGVDITSSGVSKGEALKAVCSWYGIPISQSIAFGDAMNDKELLEAAGIAVAMGNAQEDLKQIADTVTEPVEEDGIWTELKRRNLVS</sequence>
<dbReference type="SFLD" id="SFLDS00003">
    <property type="entry name" value="Haloacid_Dehalogenase"/>
    <property type="match status" value="1"/>
</dbReference>
<dbReference type="InterPro" id="IPR023214">
    <property type="entry name" value="HAD_sf"/>
</dbReference>
<dbReference type="InterPro" id="IPR000150">
    <property type="entry name" value="Cof"/>
</dbReference>
<protein>
    <recommendedName>
        <fullName evidence="3">Cof-like hydrolase</fullName>
    </recommendedName>
</protein>
<reference evidence="1 2" key="1">
    <citation type="journal article" date="2016" name="Gut Pathog.">
        <title>Whole genome sequencing of "Faecalibaculum rodentium" ALO17, isolated from C57BL/6J laboratory mouse feces.</title>
        <authorList>
            <person name="Lim S."/>
            <person name="Chang D.H."/>
            <person name="Ahn S."/>
            <person name="Kim B.C."/>
        </authorList>
    </citation>
    <scope>NUCLEOTIDE SEQUENCE [LARGE SCALE GENOMIC DNA]</scope>
    <source>
        <strain evidence="1 2">Alo17</strain>
    </source>
</reference>
<dbReference type="GO" id="GO:0005829">
    <property type="term" value="C:cytosol"/>
    <property type="evidence" value="ECO:0007669"/>
    <property type="project" value="TreeGrafter"/>
</dbReference>
<dbReference type="PANTHER" id="PTHR10000">
    <property type="entry name" value="PHOSPHOSERINE PHOSPHATASE"/>
    <property type="match status" value="1"/>
</dbReference>
<dbReference type="InterPro" id="IPR006379">
    <property type="entry name" value="HAD-SF_hydro_IIB"/>
</dbReference>
<gene>
    <name evidence="1" type="ORF">AALO17_13910</name>
</gene>
<dbReference type="Pfam" id="PF08282">
    <property type="entry name" value="Hydrolase_3"/>
    <property type="match status" value="1"/>
</dbReference>
<accession>A0A140DV48</accession>
<dbReference type="GO" id="GO:0000287">
    <property type="term" value="F:magnesium ion binding"/>
    <property type="evidence" value="ECO:0007669"/>
    <property type="project" value="TreeGrafter"/>
</dbReference>
<dbReference type="AlphaFoldDB" id="A0A140DV48"/>
<dbReference type="PATRIC" id="fig|1702221.3.peg.1342"/>
<dbReference type="Gene3D" id="3.30.1240.10">
    <property type="match status" value="1"/>
</dbReference>
<evidence type="ECO:0008006" key="3">
    <source>
        <dbReference type="Google" id="ProtNLM"/>
    </source>
</evidence>
<dbReference type="SFLD" id="SFLDG01140">
    <property type="entry name" value="C2.B:_Phosphomannomutase_and_P"/>
    <property type="match status" value="1"/>
</dbReference>
<dbReference type="STRING" id="1702221.AALO17_13910"/>
<dbReference type="InterPro" id="IPR036412">
    <property type="entry name" value="HAD-like_sf"/>
</dbReference>
<organism evidence="1 2">
    <name type="scientific">Faecalibaculum rodentium</name>
    <dbReference type="NCBI Taxonomy" id="1702221"/>
    <lineage>
        <taxon>Bacteria</taxon>
        <taxon>Bacillati</taxon>
        <taxon>Bacillota</taxon>
        <taxon>Erysipelotrichia</taxon>
        <taxon>Erysipelotrichales</taxon>
        <taxon>Erysipelotrichaceae</taxon>
        <taxon>Faecalibaculum</taxon>
    </lineage>
</organism>
<dbReference type="NCBIfam" id="TIGR01484">
    <property type="entry name" value="HAD-SF-IIB"/>
    <property type="match status" value="1"/>
</dbReference>